<keyword evidence="2" id="KW-1185">Reference proteome</keyword>
<proteinExistence type="predicted"/>
<protein>
    <submittedName>
        <fullName evidence="1">Uncharacterized protein</fullName>
    </submittedName>
</protein>
<evidence type="ECO:0000313" key="2">
    <source>
        <dbReference type="Proteomes" id="UP001499954"/>
    </source>
</evidence>
<dbReference type="EMBL" id="BAAAMK010000001">
    <property type="protein sequence ID" value="GAA1938938.1"/>
    <property type="molecule type" value="Genomic_DNA"/>
</dbReference>
<dbReference type="Proteomes" id="UP001499954">
    <property type="component" value="Unassembled WGS sequence"/>
</dbReference>
<evidence type="ECO:0000313" key="1">
    <source>
        <dbReference type="EMBL" id="GAA1938938.1"/>
    </source>
</evidence>
<reference evidence="2" key="1">
    <citation type="journal article" date="2019" name="Int. J. Syst. Evol. Microbiol.">
        <title>The Global Catalogue of Microorganisms (GCM) 10K type strain sequencing project: providing services to taxonomists for standard genome sequencing and annotation.</title>
        <authorList>
            <consortium name="The Broad Institute Genomics Platform"/>
            <consortium name="The Broad Institute Genome Sequencing Center for Infectious Disease"/>
            <person name="Wu L."/>
            <person name="Ma J."/>
        </authorList>
    </citation>
    <scope>NUCLEOTIDE SEQUENCE [LARGE SCALE GENOMIC DNA]</scope>
    <source>
        <strain evidence="2">JCM 13584</strain>
    </source>
</reference>
<dbReference type="RefSeq" id="WP_157415195.1">
    <property type="nucleotide sequence ID" value="NZ_BAAAMK010000001.1"/>
</dbReference>
<name>A0ABP5BC19_9MICO</name>
<comment type="caution">
    <text evidence="1">The sequence shown here is derived from an EMBL/GenBank/DDBJ whole genome shotgun (WGS) entry which is preliminary data.</text>
</comment>
<gene>
    <name evidence="1" type="ORF">GCM10009717_01660</name>
</gene>
<organism evidence="1 2">
    <name type="scientific">Agromyces allii</name>
    <dbReference type="NCBI Taxonomy" id="393607"/>
    <lineage>
        <taxon>Bacteria</taxon>
        <taxon>Bacillati</taxon>
        <taxon>Actinomycetota</taxon>
        <taxon>Actinomycetes</taxon>
        <taxon>Micrococcales</taxon>
        <taxon>Microbacteriaceae</taxon>
        <taxon>Agromyces</taxon>
    </lineage>
</organism>
<sequence length="141" mass="15695">MGSDSHLAAITTTTTGATGTARATRTAIDLGLVRAARNGERARLLDDINALELRLALIDDRFERLARRGDDPYQAWRRDTVTKTRDLAVRARSLEVDGLIEAHHRHRVAAVLVTIRARIVALDERRAVLRDRRPRDVGGAQ</sequence>
<accession>A0ABP5BC19</accession>